<evidence type="ECO:0000313" key="2">
    <source>
        <dbReference type="Proteomes" id="UP000053424"/>
    </source>
</evidence>
<gene>
    <name evidence="1" type="ORF">M413DRAFT_289148</name>
</gene>
<dbReference type="AlphaFoldDB" id="A0A0C3BYP6"/>
<keyword evidence="2" id="KW-1185">Reference proteome</keyword>
<evidence type="ECO:0000313" key="1">
    <source>
        <dbReference type="EMBL" id="KIM36571.1"/>
    </source>
</evidence>
<dbReference type="EMBL" id="KN831804">
    <property type="protein sequence ID" value="KIM36571.1"/>
    <property type="molecule type" value="Genomic_DNA"/>
</dbReference>
<reference evidence="1 2" key="1">
    <citation type="submission" date="2014-04" db="EMBL/GenBank/DDBJ databases">
        <authorList>
            <consortium name="DOE Joint Genome Institute"/>
            <person name="Kuo A."/>
            <person name="Gay G."/>
            <person name="Dore J."/>
            <person name="Kohler A."/>
            <person name="Nagy L.G."/>
            <person name="Floudas D."/>
            <person name="Copeland A."/>
            <person name="Barry K.W."/>
            <person name="Cichocki N."/>
            <person name="Veneault-Fourrey C."/>
            <person name="LaButti K."/>
            <person name="Lindquist E.A."/>
            <person name="Lipzen A."/>
            <person name="Lundell T."/>
            <person name="Morin E."/>
            <person name="Murat C."/>
            <person name="Sun H."/>
            <person name="Tunlid A."/>
            <person name="Henrissat B."/>
            <person name="Grigoriev I.V."/>
            <person name="Hibbett D.S."/>
            <person name="Martin F."/>
            <person name="Nordberg H.P."/>
            <person name="Cantor M.N."/>
            <person name="Hua S.X."/>
        </authorList>
    </citation>
    <scope>NUCLEOTIDE SEQUENCE [LARGE SCALE GENOMIC DNA]</scope>
    <source>
        <strain evidence="2">h7</strain>
    </source>
</reference>
<dbReference type="HOGENOM" id="CLU_2038354_0_0_1"/>
<reference evidence="2" key="2">
    <citation type="submission" date="2015-01" db="EMBL/GenBank/DDBJ databases">
        <title>Evolutionary Origins and Diversification of the Mycorrhizal Mutualists.</title>
        <authorList>
            <consortium name="DOE Joint Genome Institute"/>
            <consortium name="Mycorrhizal Genomics Consortium"/>
            <person name="Kohler A."/>
            <person name="Kuo A."/>
            <person name="Nagy L.G."/>
            <person name="Floudas D."/>
            <person name="Copeland A."/>
            <person name="Barry K.W."/>
            <person name="Cichocki N."/>
            <person name="Veneault-Fourrey C."/>
            <person name="LaButti K."/>
            <person name="Lindquist E.A."/>
            <person name="Lipzen A."/>
            <person name="Lundell T."/>
            <person name="Morin E."/>
            <person name="Murat C."/>
            <person name="Riley R."/>
            <person name="Ohm R."/>
            <person name="Sun H."/>
            <person name="Tunlid A."/>
            <person name="Henrissat B."/>
            <person name="Grigoriev I.V."/>
            <person name="Hibbett D.S."/>
            <person name="Martin F."/>
        </authorList>
    </citation>
    <scope>NUCLEOTIDE SEQUENCE [LARGE SCALE GENOMIC DNA]</scope>
    <source>
        <strain evidence="2">h7</strain>
    </source>
</reference>
<accession>A0A0C3BYP6</accession>
<proteinExistence type="predicted"/>
<sequence>MQCTRRRTSQKWNRLKSVVHSKCTVRPCRERSSTWFKAICASVASHLGLWQREKRHGLVDSTIATDSGESKYLDPGMSPSTEKAESEEVVVVAIDVYTLLVVTYFSTCVTLLSDRLPVNRD</sequence>
<protein>
    <submittedName>
        <fullName evidence="1">Uncharacterized protein</fullName>
    </submittedName>
</protein>
<dbReference type="Proteomes" id="UP000053424">
    <property type="component" value="Unassembled WGS sequence"/>
</dbReference>
<organism evidence="1 2">
    <name type="scientific">Hebeloma cylindrosporum</name>
    <dbReference type="NCBI Taxonomy" id="76867"/>
    <lineage>
        <taxon>Eukaryota</taxon>
        <taxon>Fungi</taxon>
        <taxon>Dikarya</taxon>
        <taxon>Basidiomycota</taxon>
        <taxon>Agaricomycotina</taxon>
        <taxon>Agaricomycetes</taxon>
        <taxon>Agaricomycetidae</taxon>
        <taxon>Agaricales</taxon>
        <taxon>Agaricineae</taxon>
        <taxon>Hymenogastraceae</taxon>
        <taxon>Hebeloma</taxon>
    </lineage>
</organism>
<name>A0A0C3BYP6_HEBCY</name>